<feature type="compositionally biased region" description="Basic residues" evidence="1">
    <location>
        <begin position="53"/>
        <end position="65"/>
    </location>
</feature>
<dbReference type="EMBL" id="KZ664141">
    <property type="protein sequence ID" value="PPS07425.1"/>
    <property type="molecule type" value="Genomic_DNA"/>
</dbReference>
<evidence type="ECO:0000256" key="1">
    <source>
        <dbReference type="SAM" id="MobiDB-lite"/>
    </source>
</evidence>
<feature type="region of interest" description="Disordered" evidence="1">
    <location>
        <begin position="1"/>
        <end position="22"/>
    </location>
</feature>
<organism evidence="2 3">
    <name type="scientific">Gossypium barbadense</name>
    <name type="common">Sea Island cotton</name>
    <name type="synonym">Hibiscus barbadensis</name>
    <dbReference type="NCBI Taxonomy" id="3634"/>
    <lineage>
        <taxon>Eukaryota</taxon>
        <taxon>Viridiplantae</taxon>
        <taxon>Streptophyta</taxon>
        <taxon>Embryophyta</taxon>
        <taxon>Tracheophyta</taxon>
        <taxon>Spermatophyta</taxon>
        <taxon>Magnoliopsida</taxon>
        <taxon>eudicotyledons</taxon>
        <taxon>Gunneridae</taxon>
        <taxon>Pentapetalae</taxon>
        <taxon>rosids</taxon>
        <taxon>malvids</taxon>
        <taxon>Malvales</taxon>
        <taxon>Malvaceae</taxon>
        <taxon>Malvoideae</taxon>
        <taxon>Gossypium</taxon>
    </lineage>
</organism>
<sequence>MNKGREEVIDNNPKQEPSRTKTTEIMHYYHEKNKDAHEERRLQIEELDEWREHKPRKYDKPKLRQNKPDTSPNQLTVGDKVLLDTADPHIVTTTLNEEIHLTVLSIFPFGTVETARHTGVPKLWPNRGRDTAVRDGHVEAGHDFPKTRGAINPHGRATWPWVNLIGRTQAWDRKPRACQGQGSILFL</sequence>
<evidence type="ECO:0000313" key="3">
    <source>
        <dbReference type="Proteomes" id="UP000239757"/>
    </source>
</evidence>
<dbReference type="AlphaFoldDB" id="A0A2P5XVP8"/>
<reference evidence="2 3" key="1">
    <citation type="submission" date="2015-01" db="EMBL/GenBank/DDBJ databases">
        <title>Genome of allotetraploid Gossypium barbadense reveals genomic plasticity and fiber elongation in cotton evolution.</title>
        <authorList>
            <person name="Chen X."/>
            <person name="Liu X."/>
            <person name="Zhao B."/>
            <person name="Zheng H."/>
            <person name="Hu Y."/>
            <person name="Lu G."/>
            <person name="Yang C."/>
            <person name="Chen J."/>
            <person name="Shan C."/>
            <person name="Zhang L."/>
            <person name="Zhou Y."/>
            <person name="Wang L."/>
            <person name="Guo W."/>
            <person name="Bai Y."/>
            <person name="Ruan J."/>
            <person name="Shangguan X."/>
            <person name="Mao Y."/>
            <person name="Jiang J."/>
            <person name="Zhu Y."/>
            <person name="Lei J."/>
            <person name="Kang H."/>
            <person name="Chen S."/>
            <person name="He X."/>
            <person name="Wang R."/>
            <person name="Wang Y."/>
            <person name="Chen J."/>
            <person name="Wang L."/>
            <person name="Yu S."/>
            <person name="Wang B."/>
            <person name="Wei J."/>
            <person name="Song S."/>
            <person name="Lu X."/>
            <person name="Gao Z."/>
            <person name="Gu W."/>
            <person name="Deng X."/>
            <person name="Ma D."/>
            <person name="Wang S."/>
            <person name="Liang W."/>
            <person name="Fang L."/>
            <person name="Cai C."/>
            <person name="Zhu X."/>
            <person name="Zhou B."/>
            <person name="Zhang Y."/>
            <person name="Chen Z."/>
            <person name="Xu S."/>
            <person name="Zhu R."/>
            <person name="Wang S."/>
            <person name="Zhang T."/>
            <person name="Zhao G."/>
        </authorList>
    </citation>
    <scope>NUCLEOTIDE SEQUENCE [LARGE SCALE GENOMIC DNA]</scope>
    <source>
        <strain evidence="3">cv. Xinhai21</strain>
        <tissue evidence="2">Leaf</tissue>
    </source>
</reference>
<dbReference type="Proteomes" id="UP000239757">
    <property type="component" value="Unassembled WGS sequence"/>
</dbReference>
<proteinExistence type="predicted"/>
<evidence type="ECO:0000313" key="2">
    <source>
        <dbReference type="EMBL" id="PPS07425.1"/>
    </source>
</evidence>
<protein>
    <submittedName>
        <fullName evidence="2">Uncharacterized protein</fullName>
    </submittedName>
</protein>
<accession>A0A2P5XVP8</accession>
<name>A0A2P5XVP8_GOSBA</name>
<feature type="region of interest" description="Disordered" evidence="1">
    <location>
        <begin position="50"/>
        <end position="76"/>
    </location>
</feature>
<gene>
    <name evidence="2" type="ORF">GOBAR_AA13234</name>
</gene>